<feature type="transmembrane region" description="Helical" evidence="6">
    <location>
        <begin position="465"/>
        <end position="486"/>
    </location>
</feature>
<dbReference type="Pfam" id="PF12430">
    <property type="entry name" value="ABA_GPCR"/>
    <property type="match status" value="1"/>
</dbReference>
<protein>
    <recommendedName>
        <fullName evidence="11">Abscisic acid G-protein coupled receptor-like domain-containing protein</fullName>
    </recommendedName>
</protein>
<dbReference type="PANTHER" id="PTHR15948:SF0">
    <property type="entry name" value="GOLGI PH REGULATOR A-RELATED"/>
    <property type="match status" value="1"/>
</dbReference>
<feature type="transmembrane region" description="Helical" evidence="6">
    <location>
        <begin position="255"/>
        <end position="279"/>
    </location>
</feature>
<evidence type="ECO:0000256" key="5">
    <source>
        <dbReference type="SAM" id="MobiDB-lite"/>
    </source>
</evidence>
<evidence type="ECO:0000256" key="4">
    <source>
        <dbReference type="ARBA" id="ARBA00023136"/>
    </source>
</evidence>
<feature type="transmembrane region" description="Helical" evidence="6">
    <location>
        <begin position="209"/>
        <end position="229"/>
    </location>
</feature>
<keyword evidence="4 6" id="KW-0472">Membrane</keyword>
<evidence type="ECO:0000256" key="1">
    <source>
        <dbReference type="ARBA" id="ARBA00004141"/>
    </source>
</evidence>
<feature type="transmembrane region" description="Helical" evidence="6">
    <location>
        <begin position="556"/>
        <end position="575"/>
    </location>
</feature>
<feature type="transmembrane region" description="Helical" evidence="6">
    <location>
        <begin position="397"/>
        <end position="422"/>
    </location>
</feature>
<organism evidence="9 10">
    <name type="scientific">Austropuccinia psidii MF-1</name>
    <dbReference type="NCBI Taxonomy" id="1389203"/>
    <lineage>
        <taxon>Eukaryota</taxon>
        <taxon>Fungi</taxon>
        <taxon>Dikarya</taxon>
        <taxon>Basidiomycota</taxon>
        <taxon>Pucciniomycotina</taxon>
        <taxon>Pucciniomycetes</taxon>
        <taxon>Pucciniales</taxon>
        <taxon>Sphaerophragmiaceae</taxon>
        <taxon>Austropuccinia</taxon>
    </lineage>
</organism>
<evidence type="ECO:0000313" key="9">
    <source>
        <dbReference type="EMBL" id="MBW0550553.1"/>
    </source>
</evidence>
<feature type="region of interest" description="Disordered" evidence="5">
    <location>
        <begin position="52"/>
        <end position="84"/>
    </location>
</feature>
<evidence type="ECO:0000256" key="6">
    <source>
        <dbReference type="SAM" id="Phobius"/>
    </source>
</evidence>
<dbReference type="EMBL" id="AVOT02056155">
    <property type="protein sequence ID" value="MBW0550553.1"/>
    <property type="molecule type" value="Genomic_DNA"/>
</dbReference>
<dbReference type="Proteomes" id="UP000765509">
    <property type="component" value="Unassembled WGS sequence"/>
</dbReference>
<evidence type="ECO:0000256" key="3">
    <source>
        <dbReference type="ARBA" id="ARBA00022989"/>
    </source>
</evidence>
<comment type="caution">
    <text evidence="9">The sequence shown here is derived from an EMBL/GenBank/DDBJ whole genome shotgun (WGS) entry which is preliminary data.</text>
</comment>
<dbReference type="Pfam" id="PF12537">
    <property type="entry name" value="GPHR_N"/>
    <property type="match status" value="1"/>
</dbReference>
<dbReference type="InterPro" id="IPR025969">
    <property type="entry name" value="ABA_GPCR_dom"/>
</dbReference>
<evidence type="ECO:0000256" key="2">
    <source>
        <dbReference type="ARBA" id="ARBA00022692"/>
    </source>
</evidence>
<feature type="domain" description="Golgi pH regulator conserved" evidence="8">
    <location>
        <begin position="248"/>
        <end position="316"/>
    </location>
</feature>
<accession>A0A9Q3IUR9</accession>
<evidence type="ECO:0008006" key="11">
    <source>
        <dbReference type="Google" id="ProtNLM"/>
    </source>
</evidence>
<keyword evidence="2 6" id="KW-0812">Transmembrane</keyword>
<evidence type="ECO:0000259" key="8">
    <source>
        <dbReference type="Pfam" id="PF12537"/>
    </source>
</evidence>
<reference evidence="9" key="1">
    <citation type="submission" date="2021-03" db="EMBL/GenBank/DDBJ databases">
        <title>Draft genome sequence of rust myrtle Austropuccinia psidii MF-1, a brazilian biotype.</title>
        <authorList>
            <person name="Quecine M.C."/>
            <person name="Pachon D.M.R."/>
            <person name="Bonatelli M.L."/>
            <person name="Correr F.H."/>
            <person name="Franceschini L.M."/>
            <person name="Leite T.F."/>
            <person name="Margarido G.R.A."/>
            <person name="Almeida C.A."/>
            <person name="Ferrarezi J.A."/>
            <person name="Labate C.A."/>
        </authorList>
    </citation>
    <scope>NUCLEOTIDE SEQUENCE</scope>
    <source>
        <strain evidence="9">MF-1</strain>
    </source>
</reference>
<sequence>MASSLISHLSLISLRITFFIGCKRYLHQSLLNDLKKVIKEDLNQINSNIAIDQNHPSNQNQNHPSNQNQVHQNNSLNSSNSSVSISKDNNLLNLNQSLKKNSLKNWFQSNKLNQIKRSIKSNNLSSHHQKISTTISTFLFCWNFCEGSLLFSIVIFGSWLDPLARNLNWNLSLALLISSVVFIVPFLECLLLSTSILNKKSTTTTVRLLSTRTLCLTFLPFGIYLFVYYRVGQTMQGLLGVESGNHSFGLLNTTLARICVPGVFLIASLSGGGAVNTAWQTWQLRFQNKESPITDQHIVTAEQSLLRTQKDLSERKLTLEQQEYQQQGTNVGSKADGSGLIATLFTGSSSSKLNQLQQEIAGLQAMEAQMIHDINELKERKEYHEYSRTIPGMLLNIANWGLSVYCVYRLFMACVNLIFGYVRRPPTDLSGNVSRNPTTDVVTYLIAKILSTFNVELELAKLTRLVGLVLIGSIIVVNLRAVLVWLHRGFNRVSSSGVSSSLMLLVLGQLMAMYLLTSLISLPSSSSPSSSPTDEIKNVTSELLNTLPSFSRFSRLFDIVFLLTGILTGLIRWLNKQINGGNEEMIALSRIGGGYV</sequence>
<comment type="subcellular location">
    <subcellularLocation>
        <location evidence="1">Membrane</location>
        <topology evidence="1">Multi-pass membrane protein</topology>
    </subcellularLocation>
</comment>
<keyword evidence="10" id="KW-1185">Reference proteome</keyword>
<dbReference type="InterPro" id="IPR022535">
    <property type="entry name" value="Golgi_pH-regulator_cons_dom"/>
</dbReference>
<evidence type="ECO:0000259" key="7">
    <source>
        <dbReference type="Pfam" id="PF12430"/>
    </source>
</evidence>
<keyword evidence="3 6" id="KW-1133">Transmembrane helix</keyword>
<feature type="transmembrane region" description="Helical" evidence="6">
    <location>
        <begin position="138"/>
        <end position="160"/>
    </location>
</feature>
<feature type="transmembrane region" description="Helical" evidence="6">
    <location>
        <begin position="172"/>
        <end position="197"/>
    </location>
</feature>
<dbReference type="OrthoDB" id="264392at2759"/>
<proteinExistence type="predicted"/>
<feature type="domain" description="Abscisic acid G-protein coupled receptor-like" evidence="7">
    <location>
        <begin position="386"/>
        <end position="576"/>
    </location>
</feature>
<dbReference type="PANTHER" id="PTHR15948">
    <property type="entry name" value="G-PROTEIN COUPLED RECEPTOR 89-RELATED"/>
    <property type="match status" value="1"/>
</dbReference>
<dbReference type="InterPro" id="IPR015672">
    <property type="entry name" value="GPHR/GTG"/>
</dbReference>
<feature type="compositionally biased region" description="Low complexity" evidence="5">
    <location>
        <begin position="53"/>
        <end position="84"/>
    </location>
</feature>
<feature type="transmembrane region" description="Helical" evidence="6">
    <location>
        <begin position="498"/>
        <end position="522"/>
    </location>
</feature>
<gene>
    <name evidence="9" type="ORF">O181_090268</name>
</gene>
<name>A0A9Q3IUR9_9BASI</name>
<evidence type="ECO:0000313" key="10">
    <source>
        <dbReference type="Proteomes" id="UP000765509"/>
    </source>
</evidence>
<dbReference type="GO" id="GO:0016020">
    <property type="term" value="C:membrane"/>
    <property type="evidence" value="ECO:0007669"/>
    <property type="project" value="UniProtKB-SubCell"/>
</dbReference>
<dbReference type="AlphaFoldDB" id="A0A9Q3IUR9"/>